<name>A0AAU3I705_9ACTN</name>
<gene>
    <name evidence="1" type="ORF">OG699_37900</name>
</gene>
<protein>
    <submittedName>
        <fullName evidence="1">Uncharacterized protein</fullName>
    </submittedName>
</protein>
<evidence type="ECO:0000313" key="1">
    <source>
        <dbReference type="EMBL" id="WTZ13237.1"/>
    </source>
</evidence>
<accession>A0AAU3I705</accession>
<sequence length="134" mass="14579">MSATNRSNQETTMAIAPDNSVPEFLALEKLYERVIDLTGQGEDLNVTDLRRALDDIYNTGRDKGRPVPAGHAGGRTARLEINDIAVRLEDGGMSESSARKEAERIGAVIRAEGFRHGLAEAKRKFLAAITSVEV</sequence>
<reference evidence="1" key="1">
    <citation type="submission" date="2022-10" db="EMBL/GenBank/DDBJ databases">
        <title>The complete genomes of actinobacterial strains from the NBC collection.</title>
        <authorList>
            <person name="Joergensen T.S."/>
            <person name="Alvarez Arevalo M."/>
            <person name="Sterndorff E.B."/>
            <person name="Faurdal D."/>
            <person name="Vuksanovic O."/>
            <person name="Mourched A.-S."/>
            <person name="Charusanti P."/>
            <person name="Shaw S."/>
            <person name="Blin K."/>
            <person name="Weber T."/>
        </authorList>
    </citation>
    <scope>NUCLEOTIDE SEQUENCE</scope>
    <source>
        <strain evidence="1">NBC_01393</strain>
    </source>
</reference>
<dbReference type="EMBL" id="CP109546">
    <property type="protein sequence ID" value="WTZ13237.1"/>
    <property type="molecule type" value="Genomic_DNA"/>
</dbReference>
<proteinExistence type="predicted"/>
<dbReference type="AlphaFoldDB" id="A0AAU3I705"/>
<organism evidence="1">
    <name type="scientific">Streptomyces sp. NBC_01393</name>
    <dbReference type="NCBI Taxonomy" id="2903851"/>
    <lineage>
        <taxon>Bacteria</taxon>
        <taxon>Bacillati</taxon>
        <taxon>Actinomycetota</taxon>
        <taxon>Actinomycetes</taxon>
        <taxon>Kitasatosporales</taxon>
        <taxon>Streptomycetaceae</taxon>
        <taxon>Streptomyces</taxon>
    </lineage>
</organism>